<keyword evidence="2" id="KW-1185">Reference proteome</keyword>
<comment type="caution">
    <text evidence="1">The sequence shown here is derived from an EMBL/GenBank/DDBJ whole genome shotgun (WGS) entry which is preliminary data.</text>
</comment>
<dbReference type="EMBL" id="CM055749">
    <property type="protein sequence ID" value="KAJ7994860.1"/>
    <property type="molecule type" value="Genomic_DNA"/>
</dbReference>
<proteinExistence type="predicted"/>
<gene>
    <name evidence="1" type="ORF">DPEC_G00253840</name>
</gene>
<evidence type="ECO:0000313" key="2">
    <source>
        <dbReference type="Proteomes" id="UP001157502"/>
    </source>
</evidence>
<organism evidence="1 2">
    <name type="scientific">Dallia pectoralis</name>
    <name type="common">Alaska blackfish</name>
    <dbReference type="NCBI Taxonomy" id="75939"/>
    <lineage>
        <taxon>Eukaryota</taxon>
        <taxon>Metazoa</taxon>
        <taxon>Chordata</taxon>
        <taxon>Craniata</taxon>
        <taxon>Vertebrata</taxon>
        <taxon>Euteleostomi</taxon>
        <taxon>Actinopterygii</taxon>
        <taxon>Neopterygii</taxon>
        <taxon>Teleostei</taxon>
        <taxon>Protacanthopterygii</taxon>
        <taxon>Esociformes</taxon>
        <taxon>Umbridae</taxon>
        <taxon>Dallia</taxon>
    </lineage>
</organism>
<sequence>MQAKRSEQVRGPRSFLLLASALHQSLADCERHHLQDRHRPGWIQSGAVFSIRLSRRVLFTATFKQDPYSLGPPDLRGHLCEIPQPAPLSSPQLSSTDACT</sequence>
<protein>
    <submittedName>
        <fullName evidence="1">Uncharacterized protein</fullName>
    </submittedName>
</protein>
<dbReference type="Proteomes" id="UP001157502">
    <property type="component" value="Chromosome 22"/>
</dbReference>
<reference evidence="1" key="1">
    <citation type="submission" date="2021-05" db="EMBL/GenBank/DDBJ databases">
        <authorList>
            <person name="Pan Q."/>
            <person name="Jouanno E."/>
            <person name="Zahm M."/>
            <person name="Klopp C."/>
            <person name="Cabau C."/>
            <person name="Louis A."/>
            <person name="Berthelot C."/>
            <person name="Parey E."/>
            <person name="Roest Crollius H."/>
            <person name="Montfort J."/>
            <person name="Robinson-Rechavi M."/>
            <person name="Bouchez O."/>
            <person name="Lampietro C."/>
            <person name="Lopez Roques C."/>
            <person name="Donnadieu C."/>
            <person name="Postlethwait J."/>
            <person name="Bobe J."/>
            <person name="Dillon D."/>
            <person name="Chandos A."/>
            <person name="von Hippel F."/>
            <person name="Guiguen Y."/>
        </authorList>
    </citation>
    <scope>NUCLEOTIDE SEQUENCE</scope>
    <source>
        <strain evidence="1">YG-Jan2019</strain>
    </source>
</reference>
<accession>A0ACC2FUF6</accession>
<evidence type="ECO:0000313" key="1">
    <source>
        <dbReference type="EMBL" id="KAJ7994860.1"/>
    </source>
</evidence>
<name>A0ACC2FUF6_DALPE</name>